<dbReference type="EMBL" id="JBHSEC010000005">
    <property type="protein sequence ID" value="MFC4409880.1"/>
    <property type="molecule type" value="Genomic_DNA"/>
</dbReference>
<keyword evidence="3" id="KW-0472">Membrane</keyword>
<reference evidence="5" key="1">
    <citation type="journal article" date="2019" name="Int. J. Syst. Evol. Microbiol.">
        <title>The Global Catalogue of Microorganisms (GCM) 10K type strain sequencing project: providing services to taxonomists for standard genome sequencing and annotation.</title>
        <authorList>
            <consortium name="The Broad Institute Genomics Platform"/>
            <consortium name="The Broad Institute Genome Sequencing Center for Infectious Disease"/>
            <person name="Wu L."/>
            <person name="Ma J."/>
        </authorList>
    </citation>
    <scope>NUCLEOTIDE SEQUENCE [LARGE SCALE GENOMIC DNA]</scope>
    <source>
        <strain evidence="5">CCUG 59778</strain>
    </source>
</reference>
<evidence type="ECO:0000256" key="1">
    <source>
        <dbReference type="ARBA" id="ARBA00004241"/>
    </source>
</evidence>
<keyword evidence="3" id="KW-0812">Transmembrane</keyword>
<evidence type="ECO:0000256" key="3">
    <source>
        <dbReference type="SAM" id="Phobius"/>
    </source>
</evidence>
<keyword evidence="3" id="KW-1133">Transmembrane helix</keyword>
<comment type="subcellular location">
    <subcellularLocation>
        <location evidence="1">Cell surface</location>
    </subcellularLocation>
</comment>
<dbReference type="InterPro" id="IPR045584">
    <property type="entry name" value="Pilin-like"/>
</dbReference>
<evidence type="ECO:0000313" key="5">
    <source>
        <dbReference type="Proteomes" id="UP001595817"/>
    </source>
</evidence>
<gene>
    <name evidence="4" type="ORF">ACFOZY_05445</name>
</gene>
<feature type="transmembrane region" description="Helical" evidence="3">
    <location>
        <begin position="12"/>
        <end position="33"/>
    </location>
</feature>
<comment type="caution">
    <text evidence="4">The sequence shown here is derived from an EMBL/GenBank/DDBJ whole genome shotgun (WGS) entry which is preliminary data.</text>
</comment>
<sequence>MKILRDEHGVTLMELLAAIIIFTIFASIIWGFFFQSLKFNDAEVTKQQLQQEANLIIASIQEAHIKGQSYIIQTNDSNTVLTVKDLVFEHPQIKYEILNSIQTPVISKTLEIKLKLSSADNPAITYEIQTTFSRIK</sequence>
<keyword evidence="5" id="KW-1185">Reference proteome</keyword>
<dbReference type="Proteomes" id="UP001595817">
    <property type="component" value="Unassembled WGS sequence"/>
</dbReference>
<dbReference type="NCBIfam" id="TIGR02532">
    <property type="entry name" value="IV_pilin_GFxxxE"/>
    <property type="match status" value="1"/>
</dbReference>
<accession>A0ABV8X714</accession>
<dbReference type="RefSeq" id="WP_378153102.1">
    <property type="nucleotide sequence ID" value="NZ_JBHSEC010000005.1"/>
</dbReference>
<evidence type="ECO:0000256" key="2">
    <source>
        <dbReference type="ARBA" id="ARBA00023287"/>
    </source>
</evidence>
<dbReference type="InterPro" id="IPR012902">
    <property type="entry name" value="N_methyl_site"/>
</dbReference>
<keyword evidence="2" id="KW-0178">Competence</keyword>
<name>A0ABV8X714_9LACT</name>
<evidence type="ECO:0000313" key="4">
    <source>
        <dbReference type="EMBL" id="MFC4409880.1"/>
    </source>
</evidence>
<dbReference type="Pfam" id="PF07963">
    <property type="entry name" value="N_methyl"/>
    <property type="match status" value="1"/>
</dbReference>
<proteinExistence type="predicted"/>
<protein>
    <submittedName>
        <fullName evidence="4">Type II secretion system protein J</fullName>
    </submittedName>
</protein>
<organism evidence="4 5">
    <name type="scientific">Chungangia koreensis</name>
    <dbReference type="NCBI Taxonomy" id="752657"/>
    <lineage>
        <taxon>Bacteria</taxon>
        <taxon>Bacillati</taxon>
        <taxon>Bacillota</taxon>
        <taxon>Bacilli</taxon>
        <taxon>Lactobacillales</taxon>
        <taxon>Chungangia</taxon>
    </lineage>
</organism>
<dbReference type="SUPFAM" id="SSF54523">
    <property type="entry name" value="Pili subunits"/>
    <property type="match status" value="1"/>
</dbReference>